<evidence type="ECO:0008006" key="4">
    <source>
        <dbReference type="Google" id="ProtNLM"/>
    </source>
</evidence>
<dbReference type="SUPFAM" id="SSF89392">
    <property type="entry name" value="Prokaryotic lipoproteins and lipoprotein localization factors"/>
    <property type="match status" value="1"/>
</dbReference>
<organism evidence="2 3">
    <name type="scientific">Dinghuibacter silviterrae</name>
    <dbReference type="NCBI Taxonomy" id="1539049"/>
    <lineage>
        <taxon>Bacteria</taxon>
        <taxon>Pseudomonadati</taxon>
        <taxon>Bacteroidota</taxon>
        <taxon>Chitinophagia</taxon>
        <taxon>Chitinophagales</taxon>
        <taxon>Chitinophagaceae</taxon>
        <taxon>Dinghuibacter</taxon>
    </lineage>
</organism>
<comment type="caution">
    <text evidence="2">The sequence shown here is derived from an EMBL/GenBank/DDBJ whole genome shotgun (WGS) entry which is preliminary data.</text>
</comment>
<dbReference type="AlphaFoldDB" id="A0A4R8DSQ5"/>
<dbReference type="RefSeq" id="WP_162852557.1">
    <property type="nucleotide sequence ID" value="NZ_SODV01000001.1"/>
</dbReference>
<dbReference type="InterPro" id="IPR019207">
    <property type="entry name" value="DUF2092"/>
</dbReference>
<protein>
    <recommendedName>
        <fullName evidence="4">DUF2092 domain-containing protein</fullName>
    </recommendedName>
</protein>
<evidence type="ECO:0000256" key="1">
    <source>
        <dbReference type="ARBA" id="ARBA00022729"/>
    </source>
</evidence>
<dbReference type="Pfam" id="PF09865">
    <property type="entry name" value="DUF2092"/>
    <property type="match status" value="1"/>
</dbReference>
<accession>A0A4R8DSQ5</accession>
<sequence length="259" mass="28709">MNKKILLFVLLSTGAWVGTQAQSRRIDTVAVAILDKMSATIGDLGSCSVNVNANYDVVSRELGLIKHSDEEQVYLHGPNKLLVRSEGDKGTRSFFYDGTALTYYSMDKNQYGQIPLSVGVVEMMDTVNKRYGIDFPVADFFYPTFVDDILSDAKSLVYLGMTKVGNEECFHIAGVAKDKTFQFWIRHDAFFLPAKVVIVYTEGGQNRQFEATLNDWQVNPNLPDAIFSFTPPPSASKIALVALGNRAPRKVSRTGTGKK</sequence>
<keyword evidence="1" id="KW-0732">Signal</keyword>
<evidence type="ECO:0000313" key="2">
    <source>
        <dbReference type="EMBL" id="TDX01304.1"/>
    </source>
</evidence>
<reference evidence="2 3" key="1">
    <citation type="submission" date="2019-03" db="EMBL/GenBank/DDBJ databases">
        <title>Genomic Encyclopedia of Type Strains, Phase IV (KMG-IV): sequencing the most valuable type-strain genomes for metagenomic binning, comparative biology and taxonomic classification.</title>
        <authorList>
            <person name="Goeker M."/>
        </authorList>
    </citation>
    <scope>NUCLEOTIDE SEQUENCE [LARGE SCALE GENOMIC DNA]</scope>
    <source>
        <strain evidence="2 3">DSM 100059</strain>
    </source>
</reference>
<name>A0A4R8DSQ5_9BACT</name>
<keyword evidence="3" id="KW-1185">Reference proteome</keyword>
<gene>
    <name evidence="2" type="ORF">EDB95_2337</name>
</gene>
<dbReference type="Gene3D" id="2.50.20.10">
    <property type="entry name" value="Lipoprotein localisation LolA/LolB/LppX"/>
    <property type="match status" value="1"/>
</dbReference>
<proteinExistence type="predicted"/>
<dbReference type="Proteomes" id="UP000294498">
    <property type="component" value="Unassembled WGS sequence"/>
</dbReference>
<evidence type="ECO:0000313" key="3">
    <source>
        <dbReference type="Proteomes" id="UP000294498"/>
    </source>
</evidence>
<dbReference type="EMBL" id="SODV01000001">
    <property type="protein sequence ID" value="TDX01304.1"/>
    <property type="molecule type" value="Genomic_DNA"/>
</dbReference>
<dbReference type="InterPro" id="IPR029046">
    <property type="entry name" value="LolA/LolB/LppX"/>
</dbReference>